<dbReference type="GO" id="GO:0033609">
    <property type="term" value="P:oxalate metabolic process"/>
    <property type="evidence" value="ECO:0007669"/>
    <property type="project" value="InterPro"/>
</dbReference>
<dbReference type="Proteomes" id="UP001322277">
    <property type="component" value="Chromosome 3"/>
</dbReference>
<protein>
    <submittedName>
        <fullName evidence="6">RmlC-like cupin domain superfamily, rmlC-like jelly roll protein</fullName>
    </submittedName>
</protein>
<feature type="region of interest" description="Disordered" evidence="4">
    <location>
        <begin position="173"/>
        <end position="199"/>
    </location>
</feature>
<feature type="binding site" evidence="3">
    <location>
        <position position="430"/>
    </location>
    <ligand>
        <name>Mn(2+)</name>
        <dbReference type="ChEBI" id="CHEBI:29035"/>
        <label>2</label>
    </ligand>
</feature>
<evidence type="ECO:0000313" key="6">
    <source>
        <dbReference type="EMBL" id="WQF79299.1"/>
    </source>
</evidence>
<name>A0AAX4I8P2_9PEZI</name>
<feature type="active site" description="Proton donor" evidence="2">
    <location>
        <position position="488"/>
    </location>
</feature>
<dbReference type="AlphaFoldDB" id="A0AAX4I8P2"/>
<dbReference type="RefSeq" id="XP_062776523.1">
    <property type="nucleotide sequence ID" value="XM_062920472.1"/>
</dbReference>
<evidence type="ECO:0000259" key="5">
    <source>
        <dbReference type="SMART" id="SM00835"/>
    </source>
</evidence>
<accession>A0AAX4I8P2</accession>
<feature type="binding site" evidence="3">
    <location>
        <position position="428"/>
    </location>
    <ligand>
        <name>Mn(2+)</name>
        <dbReference type="ChEBI" id="CHEBI:29035"/>
        <label>2</label>
    </ligand>
</feature>
<feature type="binding site" evidence="3">
    <location>
        <position position="435"/>
    </location>
    <ligand>
        <name>Mn(2+)</name>
        <dbReference type="ChEBI" id="CHEBI:29035"/>
        <label>2</label>
    </ligand>
</feature>
<dbReference type="PANTHER" id="PTHR35848:SF9">
    <property type="entry name" value="SLL1358 PROTEIN"/>
    <property type="match status" value="1"/>
</dbReference>
<dbReference type="GO" id="GO:0046872">
    <property type="term" value="F:metal ion binding"/>
    <property type="evidence" value="ECO:0007669"/>
    <property type="project" value="UniProtKB-KW"/>
</dbReference>
<dbReference type="InterPro" id="IPR006045">
    <property type="entry name" value="Cupin_1"/>
</dbReference>
<dbReference type="CDD" id="cd20305">
    <property type="entry name" value="cupin_OxDC_C"/>
    <property type="match status" value="1"/>
</dbReference>
<feature type="binding site" evidence="3">
    <location>
        <position position="250"/>
    </location>
    <ligand>
        <name>Mn(2+)</name>
        <dbReference type="ChEBI" id="CHEBI:29035"/>
        <label>1</label>
    </ligand>
</feature>
<evidence type="ECO:0000256" key="4">
    <source>
        <dbReference type="SAM" id="MobiDB-lite"/>
    </source>
</evidence>
<proteinExistence type="predicted"/>
<evidence type="ECO:0000256" key="2">
    <source>
        <dbReference type="PIRSR" id="PIRSR617774-1"/>
    </source>
</evidence>
<feature type="domain" description="Cupin type-1" evidence="5">
    <location>
        <begin position="204"/>
        <end position="346"/>
    </location>
</feature>
<dbReference type="GeneID" id="87940816"/>
<feature type="region of interest" description="Disordered" evidence="4">
    <location>
        <begin position="538"/>
        <end position="558"/>
    </location>
</feature>
<dbReference type="Pfam" id="PF00190">
    <property type="entry name" value="Cupin_1"/>
    <property type="match status" value="2"/>
</dbReference>
<dbReference type="InterPro" id="IPR014710">
    <property type="entry name" value="RmlC-like_jellyroll"/>
</dbReference>
<comment type="cofactor">
    <cofactor evidence="3">
        <name>Mn(2+)</name>
        <dbReference type="ChEBI" id="CHEBI:29035"/>
    </cofactor>
    <text evidence="3">Binds 2 manganese ions per subunit.</text>
</comment>
<dbReference type="PANTHER" id="PTHR35848">
    <property type="entry name" value="OXALATE-BINDING PROTEIN"/>
    <property type="match status" value="1"/>
</dbReference>
<dbReference type="CDD" id="cd20304">
    <property type="entry name" value="cupin_OxDC_N"/>
    <property type="match status" value="1"/>
</dbReference>
<dbReference type="NCBIfam" id="TIGR03404">
    <property type="entry name" value="bicupin_oxalic"/>
    <property type="match status" value="1"/>
</dbReference>
<dbReference type="InterPro" id="IPR051610">
    <property type="entry name" value="GPI/OXD"/>
</dbReference>
<gene>
    <name evidence="6" type="ORF">CDEST_04313</name>
</gene>
<evidence type="ECO:0000256" key="3">
    <source>
        <dbReference type="PIRSR" id="PIRSR617774-2"/>
    </source>
</evidence>
<feature type="binding site" evidence="3">
    <location>
        <position position="248"/>
    </location>
    <ligand>
        <name>Mn(2+)</name>
        <dbReference type="ChEBI" id="CHEBI:29035"/>
        <label>1</label>
    </ligand>
</feature>
<sequence length="558" mass="63164">MKERKRRGGREGGIKRHGLPSQCQKPLVGLPLAHLDNFVCFPYFEEKFVVSFLLSPCSKRKSWRTSSTSLPPSSCFPSPKPQPIMQLAQPTTAAKLLLLWASVSELCSAAPHSDSPRERLLRGLDIPASYRSKRGSDDPYTPGFRDPNDGAVDSVGEGLDPLPFRNGLGASVLGPWNSERSRQNPDLVRPPSTDKGNMPNMRWSFADSHIRIEEGGWTRQTTVRELSTSVELAGVNMRLGQGVIRELHWHKEAEWAYVLDGEVRVTALDYEGGNFMDDLKKGDLWYFPSGVPHSLQGLSENGTEFLLIFDDGRFSEESTFILSDWLAHTPKSVIAENFHLEPEVFKHLPESEKYIFQGSLPGPIDEERPTGKHAKKSRFNFTHRMLDQEPERTSGGEVRITDSRNFPISKTVAAAHLTIQPGALREMHWHPNADEWSFFIKGRARITIFAAEGTARTFDYVPGDVGIVPKNMGHFVENIGDEPIEMLEVFRADEFRDFSLFQWMGETPKRLVVDHLFKDDKENGEKFWNEVKEAQKDPVTKFQKTKSQSDEAQRVEEL</sequence>
<organism evidence="6 7">
    <name type="scientific">Colletotrichum destructivum</name>
    <dbReference type="NCBI Taxonomy" id="34406"/>
    <lineage>
        <taxon>Eukaryota</taxon>
        <taxon>Fungi</taxon>
        <taxon>Dikarya</taxon>
        <taxon>Ascomycota</taxon>
        <taxon>Pezizomycotina</taxon>
        <taxon>Sordariomycetes</taxon>
        <taxon>Hypocreomycetidae</taxon>
        <taxon>Glomerellales</taxon>
        <taxon>Glomerellaceae</taxon>
        <taxon>Colletotrichum</taxon>
        <taxon>Colletotrichum destructivum species complex</taxon>
    </lineage>
</organism>
<dbReference type="SMART" id="SM00835">
    <property type="entry name" value="Cupin_1"/>
    <property type="match status" value="2"/>
</dbReference>
<dbReference type="Gene3D" id="2.60.120.10">
    <property type="entry name" value="Jelly Rolls"/>
    <property type="match status" value="2"/>
</dbReference>
<feature type="binding site" evidence="3">
    <location>
        <position position="254"/>
    </location>
    <ligand>
        <name>Mn(2+)</name>
        <dbReference type="ChEBI" id="CHEBI:29035"/>
        <label>1</label>
    </ligand>
</feature>
<dbReference type="InterPro" id="IPR011051">
    <property type="entry name" value="RmlC_Cupin_sf"/>
</dbReference>
<keyword evidence="7" id="KW-1185">Reference proteome</keyword>
<dbReference type="KEGG" id="cdet:87940816"/>
<evidence type="ECO:0000256" key="1">
    <source>
        <dbReference type="ARBA" id="ARBA00022723"/>
    </source>
</evidence>
<feature type="binding site" evidence="3">
    <location>
        <position position="293"/>
    </location>
    <ligand>
        <name>Mn(2+)</name>
        <dbReference type="ChEBI" id="CHEBI:29035"/>
        <label>1</label>
    </ligand>
</feature>
<feature type="domain" description="Cupin type-1" evidence="5">
    <location>
        <begin position="383"/>
        <end position="524"/>
    </location>
</feature>
<feature type="compositionally biased region" description="Basic and acidic residues" evidence="4">
    <location>
        <begin position="547"/>
        <end position="558"/>
    </location>
</feature>
<feature type="region of interest" description="Disordered" evidence="4">
    <location>
        <begin position="130"/>
        <end position="153"/>
    </location>
</feature>
<dbReference type="EMBL" id="CP137307">
    <property type="protein sequence ID" value="WQF79299.1"/>
    <property type="molecule type" value="Genomic_DNA"/>
</dbReference>
<keyword evidence="3" id="KW-0464">Manganese</keyword>
<keyword evidence="1 3" id="KW-0479">Metal-binding</keyword>
<evidence type="ECO:0000313" key="7">
    <source>
        <dbReference type="Proteomes" id="UP001322277"/>
    </source>
</evidence>
<reference evidence="7" key="1">
    <citation type="journal article" date="2023" name="bioRxiv">
        <title>Complete genome of the Medicago anthracnose fungus, Colletotrichum destructivum, reveals a mini-chromosome-like region within a core chromosome.</title>
        <authorList>
            <person name="Lapalu N."/>
            <person name="Simon A."/>
            <person name="Lu A."/>
            <person name="Plaumann P.-L."/>
            <person name="Amselem J."/>
            <person name="Pigne S."/>
            <person name="Auger A."/>
            <person name="Koch C."/>
            <person name="Dallery J.-F."/>
            <person name="O'Connell R.J."/>
        </authorList>
    </citation>
    <scope>NUCLEOTIDE SEQUENCE [LARGE SCALE GENOMIC DNA]</scope>
    <source>
        <strain evidence="7">CBS 520.97</strain>
    </source>
</reference>
<dbReference type="SUPFAM" id="SSF51182">
    <property type="entry name" value="RmlC-like cupins"/>
    <property type="match status" value="1"/>
</dbReference>
<dbReference type="InterPro" id="IPR017774">
    <property type="entry name" value="Bicupin_oxalate_deCO2ase/Oxase"/>
</dbReference>
<feature type="binding site" evidence="3">
    <location>
        <position position="474"/>
    </location>
    <ligand>
        <name>Mn(2+)</name>
        <dbReference type="ChEBI" id="CHEBI:29035"/>
        <label>2</label>
    </ligand>
</feature>